<organism evidence="6 7">
    <name type="scientific">Lacticaseibacillus paracasei NRIC 0644</name>
    <dbReference type="NCBI Taxonomy" id="1435038"/>
    <lineage>
        <taxon>Bacteria</taxon>
        <taxon>Bacillati</taxon>
        <taxon>Bacillota</taxon>
        <taxon>Bacilli</taxon>
        <taxon>Lactobacillales</taxon>
        <taxon>Lactobacillaceae</taxon>
        <taxon>Lacticaseibacillus</taxon>
    </lineage>
</organism>
<comment type="caution">
    <text evidence="6">The sequence shown here is derived from an EMBL/GenBank/DDBJ whole genome shotgun (WGS) entry which is preliminary data.</text>
</comment>
<keyword evidence="4 5" id="KW-0472">Membrane</keyword>
<dbReference type="Pfam" id="PF07457">
    <property type="entry name" value="DUF1516"/>
    <property type="match status" value="1"/>
</dbReference>
<dbReference type="InterPro" id="IPR010899">
    <property type="entry name" value="UPF0344"/>
</dbReference>
<evidence type="ECO:0000256" key="2">
    <source>
        <dbReference type="ARBA" id="ARBA00022692"/>
    </source>
</evidence>
<evidence type="ECO:0000256" key="1">
    <source>
        <dbReference type="ARBA" id="ARBA00022475"/>
    </source>
</evidence>
<name>A0A0C9PYF7_LACPA</name>
<evidence type="ECO:0000313" key="6">
    <source>
        <dbReference type="EMBL" id="GAN37179.1"/>
    </source>
</evidence>
<sequence>MWLWMHLVSWAVLIIAAGIALFSKTRQFMLWTMITRVCYLVSIVSGIVLMRFAFTRNPLLTVVKILIAIGLIGLIEIAFASKKDHRLSKPIVWSTLAALVLVTVAGFALAQFRPFI</sequence>
<keyword evidence="2 5" id="KW-0812">Transmembrane</keyword>
<dbReference type="AlphaFoldDB" id="A0A0C9PYF7"/>
<keyword evidence="1" id="KW-1003">Cell membrane</keyword>
<evidence type="ECO:0000256" key="3">
    <source>
        <dbReference type="ARBA" id="ARBA00022989"/>
    </source>
</evidence>
<feature type="transmembrane region" description="Helical" evidence="5">
    <location>
        <begin position="91"/>
        <end position="112"/>
    </location>
</feature>
<protein>
    <submittedName>
        <fullName evidence="6">Uncharacterized UPF0344 family protein</fullName>
    </submittedName>
</protein>
<keyword evidence="3 5" id="KW-1133">Transmembrane helix</keyword>
<accession>A0A0C9PYF7</accession>
<feature type="transmembrane region" description="Helical" evidence="5">
    <location>
        <begin position="6"/>
        <end position="22"/>
    </location>
</feature>
<reference evidence="7" key="1">
    <citation type="submission" date="2014-05" db="EMBL/GenBank/DDBJ databases">
        <title>Whole genome sequencing of Lactobacillus casei NRIC0644.</title>
        <authorList>
            <person name="Atarashi H."/>
            <person name="Yoshida Y."/>
            <person name="Fujimura S."/>
            <person name="Tanaka N."/>
            <person name="Shiwa Y."/>
            <person name="Yoshikawa H."/>
            <person name="Okada S."/>
            <person name="Nakagawa J."/>
        </authorList>
    </citation>
    <scope>NUCLEOTIDE SEQUENCE [LARGE SCALE GENOMIC DNA]</scope>
    <source>
        <strain evidence="7">NRIC0644</strain>
    </source>
</reference>
<dbReference type="EMBL" id="BAYM01000099">
    <property type="protein sequence ID" value="GAN37179.1"/>
    <property type="molecule type" value="Genomic_DNA"/>
</dbReference>
<feature type="transmembrane region" description="Helical" evidence="5">
    <location>
        <begin position="34"/>
        <end position="53"/>
    </location>
</feature>
<evidence type="ECO:0000256" key="4">
    <source>
        <dbReference type="ARBA" id="ARBA00023136"/>
    </source>
</evidence>
<evidence type="ECO:0000256" key="5">
    <source>
        <dbReference type="SAM" id="Phobius"/>
    </source>
</evidence>
<gene>
    <name evidence="6" type="ORF">LC0644_1768</name>
</gene>
<dbReference type="RefSeq" id="WP_019902374.1">
    <property type="nucleotide sequence ID" value="NZ_BAYM01000099.1"/>
</dbReference>
<proteinExistence type="predicted"/>
<feature type="transmembrane region" description="Helical" evidence="5">
    <location>
        <begin position="59"/>
        <end position="79"/>
    </location>
</feature>
<evidence type="ECO:0000313" key="7">
    <source>
        <dbReference type="Proteomes" id="UP000032552"/>
    </source>
</evidence>
<dbReference type="Proteomes" id="UP000032552">
    <property type="component" value="Unassembled WGS sequence"/>
</dbReference>